<evidence type="ECO:0000256" key="6">
    <source>
        <dbReference type="ARBA" id="ARBA00022918"/>
    </source>
</evidence>
<evidence type="ECO:0000256" key="5">
    <source>
        <dbReference type="ARBA" id="ARBA00022842"/>
    </source>
</evidence>
<dbReference type="InterPro" id="IPR000123">
    <property type="entry name" value="Reverse_transcriptase_msDNA"/>
</dbReference>
<evidence type="ECO:0000256" key="3">
    <source>
        <dbReference type="ARBA" id="ARBA00022695"/>
    </source>
</evidence>
<keyword evidence="6 11" id="KW-0695">RNA-directed DNA polymerase</keyword>
<keyword evidence="7" id="KW-0051">Antiviral defense</keyword>
<keyword evidence="5" id="KW-0460">Magnesium</keyword>
<comment type="similarity">
    <text evidence="8">Belongs to the bacterial reverse transcriptase family.</text>
</comment>
<dbReference type="PANTHER" id="PTHR34047:SF7">
    <property type="entry name" value="RNA-DIRECTED DNA POLYMERASE"/>
    <property type="match status" value="1"/>
</dbReference>
<dbReference type="EC" id="2.7.7.49" evidence="1"/>
<dbReference type="PRINTS" id="PR00866">
    <property type="entry name" value="RNADNAPOLMS"/>
</dbReference>
<keyword evidence="2" id="KW-0808">Transferase</keyword>
<dbReference type="GO" id="GO:0003964">
    <property type="term" value="F:RNA-directed DNA polymerase activity"/>
    <property type="evidence" value="ECO:0007669"/>
    <property type="project" value="UniProtKB-KW"/>
</dbReference>
<dbReference type="PANTHER" id="PTHR34047">
    <property type="entry name" value="NUCLEAR INTRON MATURASE 1, MITOCHONDRIAL-RELATED"/>
    <property type="match status" value="1"/>
</dbReference>
<dbReference type="EMBL" id="WUFV01000007">
    <property type="protein sequence ID" value="NEK16199.1"/>
    <property type="molecule type" value="Genomic_DNA"/>
</dbReference>
<keyword evidence="4" id="KW-0479">Metal-binding</keyword>
<dbReference type="CDD" id="cd03487">
    <property type="entry name" value="RT_Bac_retron_II"/>
    <property type="match status" value="1"/>
</dbReference>
<evidence type="ECO:0000259" key="10">
    <source>
        <dbReference type="PROSITE" id="PS50878"/>
    </source>
</evidence>
<evidence type="ECO:0000256" key="1">
    <source>
        <dbReference type="ARBA" id="ARBA00012493"/>
    </source>
</evidence>
<comment type="caution">
    <text evidence="11">The sequence shown here is derived from an EMBL/GenBank/DDBJ whole genome shotgun (WGS) entry which is preliminary data.</text>
</comment>
<evidence type="ECO:0000256" key="8">
    <source>
        <dbReference type="ARBA" id="ARBA00034120"/>
    </source>
</evidence>
<evidence type="ECO:0000313" key="11">
    <source>
        <dbReference type="EMBL" id="NEK16199.1"/>
    </source>
</evidence>
<sequence>MVGIVEILAIESAMDVGLVERIIRTAPVRYKTYQIPKRAGGNRTISQPAKEVKLLQRSLIDVLLRNLPVHDTATAYREGLSIKDNALRHAGDGPILKMDFKNFFPSITPFDWAEYCKESGTLTDPQDIHMTSLLMFQRPKGSSALRLGIGAPSSPFVSNALLYEFDKRVTAAVAKDHVKYTRYADDLTFSAPRTGHLVNVEKMVRSTLEGLKYPKLAINDEKTTRVTRKYGRKVTGLTLTNDGQVSIGHKRKRLLHSQVHKASLNQLDVDEMVALKGMLGFVNSAEPQFLKVLTRRYGEGVLTRIRRFETEPAGRGTFN</sequence>
<dbReference type="GO" id="GO:0046872">
    <property type="term" value="F:metal ion binding"/>
    <property type="evidence" value="ECO:0007669"/>
    <property type="project" value="UniProtKB-KW"/>
</dbReference>
<feature type="domain" description="Reverse transcriptase" evidence="10">
    <location>
        <begin position="16"/>
        <end position="239"/>
    </location>
</feature>
<evidence type="ECO:0000256" key="7">
    <source>
        <dbReference type="ARBA" id="ARBA00023118"/>
    </source>
</evidence>
<dbReference type="InterPro" id="IPR051083">
    <property type="entry name" value="GrpII_Intron_Splice-Mob/Def"/>
</dbReference>
<dbReference type="RefSeq" id="WP_164047206.1">
    <property type="nucleotide sequence ID" value="NZ_WUFV01000007.1"/>
</dbReference>
<dbReference type="GO" id="GO:0051607">
    <property type="term" value="P:defense response to virus"/>
    <property type="evidence" value="ECO:0007669"/>
    <property type="project" value="UniProtKB-KW"/>
</dbReference>
<reference evidence="11 12" key="1">
    <citation type="submission" date="2019-12" db="EMBL/GenBank/DDBJ databases">
        <title>Rhizobium genotypes associated with high levels of biological nitrogen fixation by grain legumes in a temperate-maritime cropping system.</title>
        <authorList>
            <person name="Maluk M."/>
            <person name="Francesc Ferrando Molina F."/>
            <person name="Lopez Del Egido L."/>
            <person name="Lafos M."/>
            <person name="Langarica-Fuentes A."/>
            <person name="Gebre Yohannes G."/>
            <person name="Young M.W."/>
            <person name="Martin P."/>
            <person name="Gantlett R."/>
            <person name="Kenicer G."/>
            <person name="Hawes C."/>
            <person name="Begg G.S."/>
            <person name="Quilliam R.S."/>
            <person name="Squire G.R."/>
            <person name="Poole P.S."/>
            <person name="Young P.W."/>
            <person name="Iannetta P.M."/>
            <person name="James E.K."/>
        </authorList>
    </citation>
    <scope>NUCLEOTIDE SEQUENCE [LARGE SCALE GENOMIC DNA]</scope>
    <source>
        <strain evidence="11 12">JHI54</strain>
    </source>
</reference>
<protein>
    <recommendedName>
        <fullName evidence="1">RNA-directed DNA polymerase</fullName>
        <ecNumber evidence="1">2.7.7.49</ecNumber>
    </recommendedName>
</protein>
<dbReference type="Proteomes" id="UP000471705">
    <property type="component" value="Unassembled WGS sequence"/>
</dbReference>
<dbReference type="InterPro" id="IPR043502">
    <property type="entry name" value="DNA/RNA_pol_sf"/>
</dbReference>
<evidence type="ECO:0000313" key="12">
    <source>
        <dbReference type="Proteomes" id="UP000471705"/>
    </source>
</evidence>
<name>A0A7K3VGC1_RHILE</name>
<keyword evidence="3" id="KW-0548">Nucleotidyltransferase</keyword>
<evidence type="ECO:0000256" key="9">
    <source>
        <dbReference type="ARBA" id="ARBA00048173"/>
    </source>
</evidence>
<dbReference type="SUPFAM" id="SSF56672">
    <property type="entry name" value="DNA/RNA polymerases"/>
    <property type="match status" value="1"/>
</dbReference>
<evidence type="ECO:0000256" key="4">
    <source>
        <dbReference type="ARBA" id="ARBA00022723"/>
    </source>
</evidence>
<dbReference type="NCBIfam" id="NF038233">
    <property type="entry name" value="retron_St85_RT"/>
    <property type="match status" value="1"/>
</dbReference>
<accession>A0A7K3VGC1</accession>
<dbReference type="AlphaFoldDB" id="A0A7K3VGC1"/>
<organism evidence="11 12">
    <name type="scientific">Rhizobium leguminosarum</name>
    <dbReference type="NCBI Taxonomy" id="384"/>
    <lineage>
        <taxon>Bacteria</taxon>
        <taxon>Pseudomonadati</taxon>
        <taxon>Pseudomonadota</taxon>
        <taxon>Alphaproteobacteria</taxon>
        <taxon>Hyphomicrobiales</taxon>
        <taxon>Rhizobiaceae</taxon>
        <taxon>Rhizobium/Agrobacterium group</taxon>
        <taxon>Rhizobium</taxon>
    </lineage>
</organism>
<evidence type="ECO:0000256" key="2">
    <source>
        <dbReference type="ARBA" id="ARBA00022679"/>
    </source>
</evidence>
<dbReference type="GO" id="GO:0003723">
    <property type="term" value="F:RNA binding"/>
    <property type="evidence" value="ECO:0007669"/>
    <property type="project" value="InterPro"/>
</dbReference>
<dbReference type="PROSITE" id="PS50878">
    <property type="entry name" value="RT_POL"/>
    <property type="match status" value="1"/>
</dbReference>
<comment type="catalytic activity">
    <reaction evidence="9">
        <text>DNA(n) + a 2'-deoxyribonucleoside 5'-triphosphate = DNA(n+1) + diphosphate</text>
        <dbReference type="Rhea" id="RHEA:22508"/>
        <dbReference type="Rhea" id="RHEA-COMP:17339"/>
        <dbReference type="Rhea" id="RHEA-COMP:17340"/>
        <dbReference type="ChEBI" id="CHEBI:33019"/>
        <dbReference type="ChEBI" id="CHEBI:61560"/>
        <dbReference type="ChEBI" id="CHEBI:173112"/>
        <dbReference type="EC" id="2.7.7.49"/>
    </reaction>
</comment>
<gene>
    <name evidence="11" type="ORF">GR257_15235</name>
</gene>
<dbReference type="Pfam" id="PF00078">
    <property type="entry name" value="RVT_1"/>
    <property type="match status" value="1"/>
</dbReference>
<dbReference type="InterPro" id="IPR000477">
    <property type="entry name" value="RT_dom"/>
</dbReference>
<proteinExistence type="inferred from homology"/>